<accession>A0A9Q7XQZ0</accession>
<reference evidence="1 2" key="1">
    <citation type="submission" date="2018-01" db="EMBL/GenBank/DDBJ databases">
        <authorList>
            <person name="Clerissi C."/>
        </authorList>
    </citation>
    <scope>NUCLEOTIDE SEQUENCE [LARGE SCALE GENOMIC DNA]</scope>
    <source>
        <strain evidence="1">Cupriavidus taiwanensis SWF 66322</strain>
    </source>
</reference>
<evidence type="ECO:0000313" key="1">
    <source>
        <dbReference type="EMBL" id="SPD63945.1"/>
    </source>
</evidence>
<organism evidence="1 2">
    <name type="scientific">Cupriavidus taiwanensis</name>
    <dbReference type="NCBI Taxonomy" id="164546"/>
    <lineage>
        <taxon>Bacteria</taxon>
        <taxon>Pseudomonadati</taxon>
        <taxon>Pseudomonadota</taxon>
        <taxon>Betaproteobacteria</taxon>
        <taxon>Burkholderiales</taxon>
        <taxon>Burkholderiaceae</taxon>
        <taxon>Cupriavidus</taxon>
    </lineage>
</organism>
<dbReference type="AlphaFoldDB" id="A0A9Q7XQZ0"/>
<sequence length="55" mass="5675">MPGIPRRRRGLRDTQGFSGQKSEVALCGSAQAVSAIKGQRAGGPGCAGCGARWRC</sequence>
<dbReference type="Proteomes" id="UP000254259">
    <property type="component" value="Chromosome CBM2636"/>
</dbReference>
<dbReference type="EMBL" id="LT984813">
    <property type="protein sequence ID" value="SPD63945.1"/>
    <property type="molecule type" value="Genomic_DNA"/>
</dbReference>
<protein>
    <submittedName>
        <fullName evidence="1">Uncharacterized protein</fullName>
    </submittedName>
</protein>
<name>A0A9Q7XQZ0_9BURK</name>
<evidence type="ECO:0000313" key="2">
    <source>
        <dbReference type="Proteomes" id="UP000254259"/>
    </source>
</evidence>
<gene>
    <name evidence="1" type="ORF">CBM2636_10962</name>
</gene>
<proteinExistence type="predicted"/>